<dbReference type="EMBL" id="CAFZ01000131">
    <property type="protein sequence ID" value="CCA71709.1"/>
    <property type="molecule type" value="Genomic_DNA"/>
</dbReference>
<dbReference type="STRING" id="1109443.G4TK69"/>
<dbReference type="Proteomes" id="UP000007148">
    <property type="component" value="Unassembled WGS sequence"/>
</dbReference>
<dbReference type="GO" id="GO:0004057">
    <property type="term" value="F:arginyl-tRNA--protein transferase activity"/>
    <property type="evidence" value="ECO:0007669"/>
    <property type="project" value="UniProtKB-EC"/>
</dbReference>
<dbReference type="FunCoup" id="G4TK69">
    <property type="interactions" value="622"/>
</dbReference>
<comment type="catalytic activity">
    <reaction evidence="5">
        <text>an N-terminal L-alpha-aminoacyl-[protein] + L-arginyl-tRNA(Arg) = an N-terminal L-arginyl-L-aminoacyl-[protein] + tRNA(Arg) + H(+)</text>
        <dbReference type="Rhea" id="RHEA:10208"/>
        <dbReference type="Rhea" id="RHEA-COMP:9658"/>
        <dbReference type="Rhea" id="RHEA-COMP:9673"/>
        <dbReference type="Rhea" id="RHEA-COMP:10636"/>
        <dbReference type="Rhea" id="RHEA-COMP:10638"/>
        <dbReference type="ChEBI" id="CHEBI:15378"/>
        <dbReference type="ChEBI" id="CHEBI:78442"/>
        <dbReference type="ChEBI" id="CHEBI:78513"/>
        <dbReference type="ChEBI" id="CHEBI:78597"/>
        <dbReference type="ChEBI" id="CHEBI:83562"/>
        <dbReference type="EC" id="2.3.2.8"/>
    </reaction>
</comment>
<organism evidence="8 9">
    <name type="scientific">Serendipita indica (strain DSM 11827)</name>
    <name type="common">Root endophyte fungus</name>
    <name type="synonym">Piriformospora indica</name>
    <dbReference type="NCBI Taxonomy" id="1109443"/>
    <lineage>
        <taxon>Eukaryota</taxon>
        <taxon>Fungi</taxon>
        <taxon>Dikarya</taxon>
        <taxon>Basidiomycota</taxon>
        <taxon>Agaricomycotina</taxon>
        <taxon>Agaricomycetes</taxon>
        <taxon>Sebacinales</taxon>
        <taxon>Serendipitaceae</taxon>
        <taxon>Serendipita</taxon>
    </lineage>
</organism>
<evidence type="ECO:0000256" key="3">
    <source>
        <dbReference type="ARBA" id="ARBA00022786"/>
    </source>
</evidence>
<dbReference type="EC" id="2.3.2.8" evidence="5"/>
<dbReference type="InterPro" id="IPR016181">
    <property type="entry name" value="Acyl_CoA_acyltransferase"/>
</dbReference>
<evidence type="ECO:0000256" key="2">
    <source>
        <dbReference type="ARBA" id="ARBA00022679"/>
    </source>
</evidence>
<dbReference type="InterPro" id="IPR017137">
    <property type="entry name" value="Arg-tRNA-P_Trfase_1_euk"/>
</dbReference>
<gene>
    <name evidence="8" type="ORF">PIIN_05644</name>
</gene>
<dbReference type="Pfam" id="PF04377">
    <property type="entry name" value="ATE_C"/>
    <property type="match status" value="1"/>
</dbReference>
<dbReference type="Pfam" id="PF04376">
    <property type="entry name" value="ATE_N"/>
    <property type="match status" value="1"/>
</dbReference>
<comment type="caution">
    <text evidence="8">The sequence shown here is derived from an EMBL/GenBank/DDBJ whole genome shotgun (WGS) entry which is preliminary data.</text>
</comment>
<dbReference type="OrthoDB" id="74183at2759"/>
<dbReference type="OMA" id="KYQTAIH"/>
<name>G4TK69_SERID</name>
<evidence type="ECO:0000313" key="8">
    <source>
        <dbReference type="EMBL" id="CCA71709.1"/>
    </source>
</evidence>
<dbReference type="eggNOG" id="KOG1193">
    <property type="taxonomic scope" value="Eukaryota"/>
</dbReference>
<dbReference type="PIRSF" id="PIRSF037207">
    <property type="entry name" value="ATE1_euk"/>
    <property type="match status" value="1"/>
</dbReference>
<feature type="domain" description="N-end aminoacyl transferase N-terminal" evidence="6">
    <location>
        <begin position="17"/>
        <end position="94"/>
    </location>
</feature>
<feature type="domain" description="N-end rule aminoacyl transferase C-terminal" evidence="7">
    <location>
        <begin position="183"/>
        <end position="327"/>
    </location>
</feature>
<dbReference type="InterPro" id="IPR007471">
    <property type="entry name" value="N-end_Aminoacyl_Trfase_N"/>
</dbReference>
<protein>
    <recommendedName>
        <fullName evidence="5">Arginyl-tRNA--protein transferase 1</fullName>
        <shortName evidence="5">Arginyltransferase 1</shortName>
        <shortName evidence="5">R-transferase 1</shortName>
        <ecNumber evidence="5">2.3.2.8</ecNumber>
    </recommendedName>
    <alternativeName>
        <fullName evidence="5">Arginine-tRNA--protein transferase 1</fullName>
    </alternativeName>
</protein>
<accession>G4TK69</accession>
<dbReference type="InParanoid" id="G4TK69"/>
<keyword evidence="4 5" id="KW-0012">Acyltransferase</keyword>
<evidence type="ECO:0000313" key="9">
    <source>
        <dbReference type="Proteomes" id="UP000007148"/>
    </source>
</evidence>
<dbReference type="GO" id="GO:0005737">
    <property type="term" value="C:cytoplasm"/>
    <property type="evidence" value="ECO:0007669"/>
    <property type="project" value="TreeGrafter"/>
</dbReference>
<reference evidence="8 9" key="1">
    <citation type="journal article" date="2011" name="PLoS Pathog.">
        <title>Endophytic Life Strategies Decoded by Genome and Transcriptome Analyses of the Mutualistic Root Symbiont Piriformospora indica.</title>
        <authorList>
            <person name="Zuccaro A."/>
            <person name="Lahrmann U."/>
            <person name="Guldener U."/>
            <person name="Langen G."/>
            <person name="Pfiffi S."/>
            <person name="Biedenkopf D."/>
            <person name="Wong P."/>
            <person name="Samans B."/>
            <person name="Grimm C."/>
            <person name="Basiewicz M."/>
            <person name="Murat C."/>
            <person name="Martin F."/>
            <person name="Kogel K.H."/>
        </authorList>
    </citation>
    <scope>NUCLEOTIDE SEQUENCE [LARGE SCALE GENOMIC DNA]</scope>
    <source>
        <strain evidence="8 9">DSM 11827</strain>
    </source>
</reference>
<dbReference type="AlphaFoldDB" id="G4TK69"/>
<evidence type="ECO:0000256" key="5">
    <source>
        <dbReference type="PIRNR" id="PIRNR037207"/>
    </source>
</evidence>
<dbReference type="HOGENOM" id="CLU_020349_2_1_1"/>
<dbReference type="PANTHER" id="PTHR21367">
    <property type="entry name" value="ARGININE-TRNA-PROTEIN TRANSFERASE 1"/>
    <property type="match status" value="1"/>
</dbReference>
<keyword evidence="9" id="KW-1185">Reference proteome</keyword>
<evidence type="ECO:0000259" key="6">
    <source>
        <dbReference type="Pfam" id="PF04376"/>
    </source>
</evidence>
<proteinExistence type="inferred from homology"/>
<dbReference type="SUPFAM" id="SSF55729">
    <property type="entry name" value="Acyl-CoA N-acyltransferases (Nat)"/>
    <property type="match status" value="1"/>
</dbReference>
<keyword evidence="3 5" id="KW-0833">Ubl conjugation pathway</keyword>
<dbReference type="PANTHER" id="PTHR21367:SF1">
    <property type="entry name" value="ARGINYL-TRNA--PROTEIN TRANSFERASE 1"/>
    <property type="match status" value="1"/>
</dbReference>
<evidence type="ECO:0000259" key="7">
    <source>
        <dbReference type="Pfam" id="PF04377"/>
    </source>
</evidence>
<keyword evidence="2 5" id="KW-0808">Transferase</keyword>
<comment type="similarity">
    <text evidence="1 5">Belongs to the R-transferase family.</text>
</comment>
<dbReference type="InterPro" id="IPR030700">
    <property type="entry name" value="N-end_Aminoacyl_Trfase"/>
</dbReference>
<evidence type="ECO:0000256" key="1">
    <source>
        <dbReference type="ARBA" id="ARBA00009991"/>
    </source>
</evidence>
<comment type="function">
    <text evidence="5">Involved in the post-translational conjugation of arginine to the N-terminal aspartate or glutamate of a protein. This arginylation is required for degradation of the protein via the ubiquitin pathway.</text>
</comment>
<dbReference type="InterPro" id="IPR007472">
    <property type="entry name" value="N-end_Aminoacyl_Trfase_C"/>
</dbReference>
<sequence>MSEAPPTILLSYGYRASTCGYCSPPGVRSQTETSVTVGAPALQLSCEMYQKMVDRGWRRSGTYNYQPRMIETCCPQYPIRLDAHKFEPTRNQRKALYRFNRFVVSGDSTEDSNTMDTTAAPIVSDAEKKGKNGASSVKSKPRKQVFSLVEAIHASEATSISPSSPPPLHKFEVTIEPASYTEEKFELYKDYQHHVHKEEEKKPSSFDRFLCDTCLVPQNIPYTNTPGPGLPTQYGTHHQLYRIDGELVAMSVLDILPNCVSGVYFMYSSKWEHCQLGKLSVLREAALAREIHAAGLDSMKWVYLGFYIHSCQKMRYKGDYAPSYLLDPESYEWYPLETCKPLLDKHRYVCFSNPSHSCDETKKPALIKRKQSELTDVMYCQVRNRTLVAIPMSQISAEVWKRYSDDLLYTLDALGPHISREVFFKF</sequence>
<evidence type="ECO:0000256" key="4">
    <source>
        <dbReference type="ARBA" id="ARBA00023315"/>
    </source>
</evidence>